<dbReference type="HOGENOM" id="CLU_000604_1_2_9"/>
<organism evidence="5 6">
    <name type="scientific">Enterococcus italicus (strain DSM 15952 / CCUG 50447 / LMG 22039 / TP 1.5)</name>
    <dbReference type="NCBI Taxonomy" id="888064"/>
    <lineage>
        <taxon>Bacteria</taxon>
        <taxon>Bacillati</taxon>
        <taxon>Bacillota</taxon>
        <taxon>Bacilli</taxon>
        <taxon>Lactobacillales</taxon>
        <taxon>Enterococcaceae</taxon>
        <taxon>Enterococcus</taxon>
    </lineage>
</organism>
<dbReference type="eggNOG" id="COG1131">
    <property type="taxonomic scope" value="Bacteria"/>
</dbReference>
<dbReference type="EC" id="3.6.3.-" evidence="5"/>
<dbReference type="InterPro" id="IPR003593">
    <property type="entry name" value="AAA+_ATPase"/>
</dbReference>
<dbReference type="GO" id="GO:0005524">
    <property type="term" value="F:ATP binding"/>
    <property type="evidence" value="ECO:0007669"/>
    <property type="project" value="UniProtKB-KW"/>
</dbReference>
<evidence type="ECO:0000256" key="3">
    <source>
        <dbReference type="ARBA" id="ARBA00022840"/>
    </source>
</evidence>
<keyword evidence="6" id="KW-1185">Reference proteome</keyword>
<dbReference type="CDD" id="cd03230">
    <property type="entry name" value="ABC_DR_subfamily_A"/>
    <property type="match status" value="1"/>
</dbReference>
<dbReference type="InterPro" id="IPR027417">
    <property type="entry name" value="P-loop_NTPase"/>
</dbReference>
<evidence type="ECO:0000313" key="6">
    <source>
        <dbReference type="Proteomes" id="UP000010296"/>
    </source>
</evidence>
<dbReference type="PROSITE" id="PS50893">
    <property type="entry name" value="ABC_TRANSPORTER_2"/>
    <property type="match status" value="1"/>
</dbReference>
<dbReference type="Proteomes" id="UP000010296">
    <property type="component" value="Unassembled WGS sequence"/>
</dbReference>
<dbReference type="InterPro" id="IPR003439">
    <property type="entry name" value="ABC_transporter-like_ATP-bd"/>
</dbReference>
<dbReference type="Pfam" id="PF00005">
    <property type="entry name" value="ABC_tran"/>
    <property type="match status" value="1"/>
</dbReference>
<protein>
    <submittedName>
        <fullName evidence="5">ABC transporter, ATP-binding protein</fullName>
        <ecNumber evidence="5">3.6.3.-</ecNumber>
    </submittedName>
</protein>
<sequence>MIIKGLNKKIDSNQVLSNIQLTVPKGVICGIVGRNGSGKTTLFRTIMGHYQKDSGEVLIERNDIALYERYKEKIFYIDTQFHPLDYLTPVSIGDYFQLLYPSFDIPMYHDLLRTHNLPPRRFQKYSKGMQGLLLVILSCCSNCDYLILDEPLDGLDVIVRKQATDLLLDVVNDGDRSIIISSHNLAELEKLADQVSFFKDGTITQTLHLEDQKAVTKKWQFVFRQKAVPDLIKQQGTILSIQGRVVVVVFKKYTNELANQLLSLDPVLMEELPVSLEDLFIEVFSDRTIAKEEITNEK</sequence>
<comment type="caution">
    <text evidence="5">The sequence shown here is derived from an EMBL/GenBank/DDBJ whole genome shotgun (WGS) entry which is preliminary data.</text>
</comment>
<evidence type="ECO:0000256" key="2">
    <source>
        <dbReference type="ARBA" id="ARBA00022741"/>
    </source>
</evidence>
<dbReference type="STRING" id="888064.HMPREF9088_1514"/>
<gene>
    <name evidence="5" type="ORF">HMPREF9088_1514</name>
</gene>
<name>E6LGM4_ENTI1</name>
<dbReference type="GO" id="GO:0016887">
    <property type="term" value="F:ATP hydrolysis activity"/>
    <property type="evidence" value="ECO:0007669"/>
    <property type="project" value="InterPro"/>
</dbReference>
<dbReference type="EMBL" id="AEPV01000064">
    <property type="protein sequence ID" value="EFU73635.1"/>
    <property type="molecule type" value="Genomic_DNA"/>
</dbReference>
<dbReference type="RefSeq" id="WP_007208527.1">
    <property type="nucleotide sequence ID" value="NZ_GL622241.1"/>
</dbReference>
<dbReference type="InterPro" id="IPR051782">
    <property type="entry name" value="ABC_Transporter_VariousFunc"/>
</dbReference>
<feature type="domain" description="ABC transporter" evidence="4">
    <location>
        <begin position="1"/>
        <end position="225"/>
    </location>
</feature>
<evidence type="ECO:0000256" key="1">
    <source>
        <dbReference type="ARBA" id="ARBA00022448"/>
    </source>
</evidence>
<dbReference type="PANTHER" id="PTHR42939">
    <property type="entry name" value="ABC TRANSPORTER ATP-BINDING PROTEIN ALBC-RELATED"/>
    <property type="match status" value="1"/>
</dbReference>
<dbReference type="PANTHER" id="PTHR42939:SF1">
    <property type="entry name" value="ABC TRANSPORTER ATP-BINDING PROTEIN ALBC-RELATED"/>
    <property type="match status" value="1"/>
</dbReference>
<keyword evidence="1" id="KW-0813">Transport</keyword>
<keyword evidence="5" id="KW-0378">Hydrolase</keyword>
<dbReference type="SMART" id="SM00382">
    <property type="entry name" value="AAA"/>
    <property type="match status" value="1"/>
</dbReference>
<keyword evidence="2" id="KW-0547">Nucleotide-binding</keyword>
<evidence type="ECO:0000313" key="5">
    <source>
        <dbReference type="EMBL" id="EFU73635.1"/>
    </source>
</evidence>
<dbReference type="SUPFAM" id="SSF52540">
    <property type="entry name" value="P-loop containing nucleoside triphosphate hydrolases"/>
    <property type="match status" value="1"/>
</dbReference>
<accession>E6LGM4</accession>
<reference evidence="5 6" key="1">
    <citation type="submission" date="2010-12" db="EMBL/GenBank/DDBJ databases">
        <authorList>
            <person name="Muzny D."/>
            <person name="Qin X."/>
            <person name="Deng J."/>
            <person name="Jiang H."/>
            <person name="Liu Y."/>
            <person name="Qu J."/>
            <person name="Song X.-Z."/>
            <person name="Zhang L."/>
            <person name="Thornton R."/>
            <person name="Coyle M."/>
            <person name="Francisco L."/>
            <person name="Jackson L."/>
            <person name="Javaid M."/>
            <person name="Korchina V."/>
            <person name="Kovar C."/>
            <person name="Mata R."/>
            <person name="Mathew T."/>
            <person name="Ngo R."/>
            <person name="Nguyen L."/>
            <person name="Nguyen N."/>
            <person name="Okwuonu G."/>
            <person name="Ongeri F."/>
            <person name="Pham C."/>
            <person name="Simmons D."/>
            <person name="Wilczek-Boney K."/>
            <person name="Hale W."/>
            <person name="Jakkamsetti A."/>
            <person name="Pham P."/>
            <person name="Ruth R."/>
            <person name="San Lucas F."/>
            <person name="Warren J."/>
            <person name="Zhang J."/>
            <person name="Zhao Z."/>
            <person name="Zhou C."/>
            <person name="Zhu D."/>
            <person name="Lee S."/>
            <person name="Bess C."/>
            <person name="Blankenburg K."/>
            <person name="Forbes L."/>
            <person name="Fu Q."/>
            <person name="Gubbala S."/>
            <person name="Hirani K."/>
            <person name="Jayaseelan J.C."/>
            <person name="Lara F."/>
            <person name="Munidasa M."/>
            <person name="Palculict T."/>
            <person name="Patil S."/>
            <person name="Pu L.-L."/>
            <person name="Saada N."/>
            <person name="Tang L."/>
            <person name="Weissenberger G."/>
            <person name="Zhu Y."/>
            <person name="Hemphill L."/>
            <person name="Shang Y."/>
            <person name="Youmans B."/>
            <person name="Ayvaz T."/>
            <person name="Ross M."/>
            <person name="Santibanez J."/>
            <person name="Aqrawi P."/>
            <person name="Gross S."/>
            <person name="Joshi V."/>
            <person name="Fowler G."/>
            <person name="Nazareth L."/>
            <person name="Reid J."/>
            <person name="Worley K."/>
            <person name="Petrosino J."/>
            <person name="Highlander S."/>
            <person name="Gibbs R."/>
        </authorList>
    </citation>
    <scope>NUCLEOTIDE SEQUENCE [LARGE SCALE GENOMIC DNA]</scope>
    <source>
        <strain evidence="6">DSM 15952 / CCUG 50447 / LMG 22039 / TP 1.5</strain>
    </source>
</reference>
<dbReference type="OrthoDB" id="9804819at2"/>
<evidence type="ECO:0000259" key="4">
    <source>
        <dbReference type="PROSITE" id="PS50893"/>
    </source>
</evidence>
<proteinExistence type="predicted"/>
<keyword evidence="3 5" id="KW-0067">ATP-binding</keyword>
<dbReference type="AlphaFoldDB" id="E6LGM4"/>
<dbReference type="Gene3D" id="3.40.50.300">
    <property type="entry name" value="P-loop containing nucleotide triphosphate hydrolases"/>
    <property type="match status" value="1"/>
</dbReference>